<dbReference type="AlphaFoldDB" id="A0A2I0VUD4"/>
<gene>
    <name evidence="2" type="ORF">MA16_Dca018753</name>
</gene>
<reference evidence="2 3" key="1">
    <citation type="journal article" date="2016" name="Sci. Rep.">
        <title>The Dendrobium catenatum Lindl. genome sequence provides insights into polysaccharide synthase, floral development and adaptive evolution.</title>
        <authorList>
            <person name="Zhang G.Q."/>
            <person name="Xu Q."/>
            <person name="Bian C."/>
            <person name="Tsai W.C."/>
            <person name="Yeh C.M."/>
            <person name="Liu K.W."/>
            <person name="Yoshida K."/>
            <person name="Zhang L.S."/>
            <person name="Chang S.B."/>
            <person name="Chen F."/>
            <person name="Shi Y."/>
            <person name="Su Y.Y."/>
            <person name="Zhang Y.Q."/>
            <person name="Chen L.J."/>
            <person name="Yin Y."/>
            <person name="Lin M."/>
            <person name="Huang H."/>
            <person name="Deng H."/>
            <person name="Wang Z.W."/>
            <person name="Zhu S.L."/>
            <person name="Zhao X."/>
            <person name="Deng C."/>
            <person name="Niu S.C."/>
            <person name="Huang J."/>
            <person name="Wang M."/>
            <person name="Liu G.H."/>
            <person name="Yang H.J."/>
            <person name="Xiao X.J."/>
            <person name="Hsiao Y.Y."/>
            <person name="Wu W.L."/>
            <person name="Chen Y.Y."/>
            <person name="Mitsuda N."/>
            <person name="Ohme-Takagi M."/>
            <person name="Luo Y.B."/>
            <person name="Van de Peer Y."/>
            <person name="Liu Z.J."/>
        </authorList>
    </citation>
    <scope>NUCLEOTIDE SEQUENCE [LARGE SCALE GENOMIC DNA]</scope>
    <source>
        <tissue evidence="2">The whole plant</tissue>
    </source>
</reference>
<feature type="region of interest" description="Disordered" evidence="1">
    <location>
        <begin position="1"/>
        <end position="50"/>
    </location>
</feature>
<name>A0A2I0VUD4_9ASPA</name>
<evidence type="ECO:0000313" key="3">
    <source>
        <dbReference type="Proteomes" id="UP000233837"/>
    </source>
</evidence>
<evidence type="ECO:0000313" key="2">
    <source>
        <dbReference type="EMBL" id="PKU67013.1"/>
    </source>
</evidence>
<reference evidence="2 3" key="2">
    <citation type="journal article" date="2017" name="Nature">
        <title>The Apostasia genome and the evolution of orchids.</title>
        <authorList>
            <person name="Zhang G.Q."/>
            <person name="Liu K.W."/>
            <person name="Li Z."/>
            <person name="Lohaus R."/>
            <person name="Hsiao Y.Y."/>
            <person name="Niu S.C."/>
            <person name="Wang J.Y."/>
            <person name="Lin Y.C."/>
            <person name="Xu Q."/>
            <person name="Chen L.J."/>
            <person name="Yoshida K."/>
            <person name="Fujiwara S."/>
            <person name="Wang Z.W."/>
            <person name="Zhang Y.Q."/>
            <person name="Mitsuda N."/>
            <person name="Wang M."/>
            <person name="Liu G.H."/>
            <person name="Pecoraro L."/>
            <person name="Huang H.X."/>
            <person name="Xiao X.J."/>
            <person name="Lin M."/>
            <person name="Wu X.Y."/>
            <person name="Wu W.L."/>
            <person name="Chen Y.Y."/>
            <person name="Chang S.B."/>
            <person name="Sakamoto S."/>
            <person name="Ohme-Takagi M."/>
            <person name="Yagi M."/>
            <person name="Zeng S.J."/>
            <person name="Shen C.Y."/>
            <person name="Yeh C.M."/>
            <person name="Luo Y.B."/>
            <person name="Tsai W.C."/>
            <person name="Van de Peer Y."/>
            <person name="Liu Z.J."/>
        </authorList>
    </citation>
    <scope>NUCLEOTIDE SEQUENCE [LARGE SCALE GENOMIC DNA]</scope>
    <source>
        <tissue evidence="2">The whole plant</tissue>
    </source>
</reference>
<dbReference type="EMBL" id="KZ503229">
    <property type="protein sequence ID" value="PKU67013.1"/>
    <property type="molecule type" value="Genomic_DNA"/>
</dbReference>
<sequence length="50" mass="5694">MVRVTYTGLFGLKDRGRQETGVGRRPGSERPLSVDGGRKDHSRRQRPEEL</sequence>
<protein>
    <submittedName>
        <fullName evidence="2">Uncharacterized protein</fullName>
    </submittedName>
</protein>
<evidence type="ECO:0000256" key="1">
    <source>
        <dbReference type="SAM" id="MobiDB-lite"/>
    </source>
</evidence>
<proteinExistence type="predicted"/>
<keyword evidence="3" id="KW-1185">Reference proteome</keyword>
<accession>A0A2I0VUD4</accession>
<dbReference type="Proteomes" id="UP000233837">
    <property type="component" value="Unassembled WGS sequence"/>
</dbReference>
<organism evidence="2 3">
    <name type="scientific">Dendrobium catenatum</name>
    <dbReference type="NCBI Taxonomy" id="906689"/>
    <lineage>
        <taxon>Eukaryota</taxon>
        <taxon>Viridiplantae</taxon>
        <taxon>Streptophyta</taxon>
        <taxon>Embryophyta</taxon>
        <taxon>Tracheophyta</taxon>
        <taxon>Spermatophyta</taxon>
        <taxon>Magnoliopsida</taxon>
        <taxon>Liliopsida</taxon>
        <taxon>Asparagales</taxon>
        <taxon>Orchidaceae</taxon>
        <taxon>Epidendroideae</taxon>
        <taxon>Malaxideae</taxon>
        <taxon>Dendrobiinae</taxon>
        <taxon>Dendrobium</taxon>
    </lineage>
</organism>